<dbReference type="InterPro" id="IPR007175">
    <property type="entry name" value="Rpr2/Snm1/Rpp21"/>
</dbReference>
<protein>
    <recommendedName>
        <fullName evidence="8">Rpr2-domain-containing protein</fullName>
    </recommendedName>
</protein>
<evidence type="ECO:0008006" key="8">
    <source>
        <dbReference type="Google" id="ProtNLM"/>
    </source>
</evidence>
<dbReference type="PANTHER" id="PTHR14742">
    <property type="entry name" value="RIBONUCLEASE P SUBUNIT P21"/>
    <property type="match status" value="1"/>
</dbReference>
<feature type="compositionally biased region" description="Polar residues" evidence="5">
    <location>
        <begin position="176"/>
        <end position="189"/>
    </location>
</feature>
<dbReference type="PANTHER" id="PTHR14742:SF0">
    <property type="entry name" value="RIBONUCLEASE P PROTEIN SUBUNIT P21"/>
    <property type="match status" value="1"/>
</dbReference>
<keyword evidence="3" id="KW-0862">Zinc</keyword>
<evidence type="ECO:0000256" key="4">
    <source>
        <dbReference type="ARBA" id="ARBA00038402"/>
    </source>
</evidence>
<comment type="caution">
    <text evidence="6">The sequence shown here is derived from an EMBL/GenBank/DDBJ whole genome shotgun (WGS) entry which is preliminary data.</text>
</comment>
<name>A0ABR3JLH9_9AGAR</name>
<feature type="region of interest" description="Disordered" evidence="5">
    <location>
        <begin position="46"/>
        <end position="70"/>
    </location>
</feature>
<evidence type="ECO:0000313" key="7">
    <source>
        <dbReference type="Proteomes" id="UP001556367"/>
    </source>
</evidence>
<feature type="region of interest" description="Disordered" evidence="5">
    <location>
        <begin position="172"/>
        <end position="236"/>
    </location>
</feature>
<organism evidence="6 7">
    <name type="scientific">Hohenbuehelia grisea</name>
    <dbReference type="NCBI Taxonomy" id="104357"/>
    <lineage>
        <taxon>Eukaryota</taxon>
        <taxon>Fungi</taxon>
        <taxon>Dikarya</taxon>
        <taxon>Basidiomycota</taxon>
        <taxon>Agaricomycotina</taxon>
        <taxon>Agaricomycetes</taxon>
        <taxon>Agaricomycetidae</taxon>
        <taxon>Agaricales</taxon>
        <taxon>Pleurotineae</taxon>
        <taxon>Pleurotaceae</taxon>
        <taxon>Hohenbuehelia</taxon>
    </lineage>
</organism>
<accession>A0ABR3JLH9</accession>
<evidence type="ECO:0000256" key="5">
    <source>
        <dbReference type="SAM" id="MobiDB-lite"/>
    </source>
</evidence>
<proteinExistence type="inferred from homology"/>
<evidence type="ECO:0000256" key="1">
    <source>
        <dbReference type="ARBA" id="ARBA00022694"/>
    </source>
</evidence>
<feature type="compositionally biased region" description="Polar residues" evidence="5">
    <location>
        <begin position="47"/>
        <end position="57"/>
    </location>
</feature>
<feature type="compositionally biased region" description="Basic residues" evidence="5">
    <location>
        <begin position="193"/>
        <end position="202"/>
    </location>
</feature>
<keyword evidence="1" id="KW-0819">tRNA processing</keyword>
<evidence type="ECO:0000256" key="3">
    <source>
        <dbReference type="ARBA" id="ARBA00022833"/>
    </source>
</evidence>
<comment type="similarity">
    <text evidence="4">Belongs to the eukaryotic/archaeal RNase P protein component 4 family.</text>
</comment>
<dbReference type="Pfam" id="PF04032">
    <property type="entry name" value="Rpr2"/>
    <property type="match status" value="1"/>
</dbReference>
<evidence type="ECO:0000256" key="2">
    <source>
        <dbReference type="ARBA" id="ARBA00022723"/>
    </source>
</evidence>
<sequence>MAKKGKDNTPNPNSVANRDILQRLNFLYQASAYLNSIPVQPQIVHPSEQSTEGNTPDANARSRPRKRLSAADLSRSYIRSMKIVGQKSVVKLDPSVKRTICKQCNTVLVPGHNVSVRVKKSPCHDHVMIYTCNHCQSIRRIPAPPVLVAESDQPLLNARPIEGVSLEAMDAMDTDATPNPSAAQVNASGPQGRGKKRKRSKARNPPLFARSAGHVVFRGNEKLPDDEGAGSGMYNS</sequence>
<evidence type="ECO:0000313" key="6">
    <source>
        <dbReference type="EMBL" id="KAL0956639.1"/>
    </source>
</evidence>
<dbReference type="Gene3D" id="6.20.50.20">
    <property type="match status" value="1"/>
</dbReference>
<dbReference type="EMBL" id="JASNQZ010000006">
    <property type="protein sequence ID" value="KAL0956639.1"/>
    <property type="molecule type" value="Genomic_DNA"/>
</dbReference>
<keyword evidence="7" id="KW-1185">Reference proteome</keyword>
<reference evidence="7" key="1">
    <citation type="submission" date="2024-06" db="EMBL/GenBank/DDBJ databases">
        <title>Multi-omics analyses provide insights into the biosynthesis of the anticancer antibiotic pleurotin in Hohenbuehelia grisea.</title>
        <authorList>
            <person name="Weaver J.A."/>
            <person name="Alberti F."/>
        </authorList>
    </citation>
    <scope>NUCLEOTIDE SEQUENCE [LARGE SCALE GENOMIC DNA]</scope>
    <source>
        <strain evidence="7">T-177</strain>
    </source>
</reference>
<gene>
    <name evidence="6" type="ORF">HGRIS_002772</name>
</gene>
<dbReference type="Proteomes" id="UP001556367">
    <property type="component" value="Unassembled WGS sequence"/>
</dbReference>
<keyword evidence="2" id="KW-0479">Metal-binding</keyword>